<dbReference type="GO" id="GO:0005737">
    <property type="term" value="C:cytoplasm"/>
    <property type="evidence" value="ECO:0007669"/>
    <property type="project" value="TreeGrafter"/>
</dbReference>
<dbReference type="OrthoDB" id="5172791at2"/>
<evidence type="ECO:0000313" key="4">
    <source>
        <dbReference type="Proteomes" id="UP000230842"/>
    </source>
</evidence>
<name>A0A2M9AR69_9ACTN</name>
<dbReference type="Proteomes" id="UP000230842">
    <property type="component" value="Unassembled WGS sequence"/>
</dbReference>
<keyword evidence="1" id="KW-0456">Lyase</keyword>
<dbReference type="RefSeq" id="WP_100415595.1">
    <property type="nucleotide sequence ID" value="NZ_PGEZ01000004.1"/>
</dbReference>
<dbReference type="InterPro" id="IPR032465">
    <property type="entry name" value="ACMSD"/>
</dbReference>
<organism evidence="3 4">
    <name type="scientific">Mumia flava</name>
    <dbReference type="NCBI Taxonomy" id="1348852"/>
    <lineage>
        <taxon>Bacteria</taxon>
        <taxon>Bacillati</taxon>
        <taxon>Actinomycetota</taxon>
        <taxon>Actinomycetes</taxon>
        <taxon>Propionibacteriales</taxon>
        <taxon>Nocardioidaceae</taxon>
        <taxon>Mumia</taxon>
    </lineage>
</organism>
<protein>
    <recommendedName>
        <fullName evidence="2">Amidohydrolase-related domain-containing protein</fullName>
    </recommendedName>
</protein>
<proteinExistence type="predicted"/>
<evidence type="ECO:0000259" key="2">
    <source>
        <dbReference type="Pfam" id="PF04909"/>
    </source>
</evidence>
<dbReference type="GO" id="GO:0019748">
    <property type="term" value="P:secondary metabolic process"/>
    <property type="evidence" value="ECO:0007669"/>
    <property type="project" value="TreeGrafter"/>
</dbReference>
<dbReference type="Pfam" id="PF04909">
    <property type="entry name" value="Amidohydro_2"/>
    <property type="match status" value="1"/>
</dbReference>
<dbReference type="GO" id="GO:0016787">
    <property type="term" value="F:hydrolase activity"/>
    <property type="evidence" value="ECO:0007669"/>
    <property type="project" value="InterPro"/>
</dbReference>
<dbReference type="AlphaFoldDB" id="A0A2M9AR69"/>
<gene>
    <name evidence="3" type="ORF">CLV56_4081</name>
</gene>
<keyword evidence="4" id="KW-1185">Reference proteome</keyword>
<sequence>MTDPLPGAALSDAALSDAALSDDGLPEFCARLGIPGLFDAHVHFLPPRVMQKVWSYFDAAGPLTGREWPITYRWSDGERVAHLERMGVLRFSALPYAHKPGIAEFLNDWAADFADTYGNALRSATFYPEPEAGAYVRARIDAGTEIFKTHIQVGEFDPTDPMLDEVWGALTDSQTPVVVHAGSGPAPGRFTGPELIGRVLAAFPTLPMIVAHMGVPEYGAFLDFAERYPNVRLDTTMVFTDFTEETTPFPTDDLGRLKDLQPRVLLGSDFPNIPYAYAHQVEALARLDLGDDWLRDVLWRNGLALFDA</sequence>
<comment type="caution">
    <text evidence="3">The sequence shown here is derived from an EMBL/GenBank/DDBJ whole genome shotgun (WGS) entry which is preliminary data.</text>
</comment>
<dbReference type="GO" id="GO:0016831">
    <property type="term" value="F:carboxy-lyase activity"/>
    <property type="evidence" value="ECO:0007669"/>
    <property type="project" value="InterPro"/>
</dbReference>
<dbReference type="SUPFAM" id="SSF51556">
    <property type="entry name" value="Metallo-dependent hydrolases"/>
    <property type="match status" value="1"/>
</dbReference>
<accession>A0A2M9AR69</accession>
<reference evidence="3 4" key="1">
    <citation type="submission" date="2017-11" db="EMBL/GenBank/DDBJ databases">
        <title>Genomic Encyclopedia of Archaeal and Bacterial Type Strains, Phase II (KMG-II): From Individual Species to Whole Genera.</title>
        <authorList>
            <person name="Goeker M."/>
        </authorList>
    </citation>
    <scope>NUCLEOTIDE SEQUENCE [LARGE SCALE GENOMIC DNA]</scope>
    <source>
        <strain evidence="3 4">DSM 27763</strain>
    </source>
</reference>
<dbReference type="EMBL" id="PGEZ01000004">
    <property type="protein sequence ID" value="PJJ48204.1"/>
    <property type="molecule type" value="Genomic_DNA"/>
</dbReference>
<dbReference type="Gene3D" id="3.20.20.140">
    <property type="entry name" value="Metal-dependent hydrolases"/>
    <property type="match status" value="1"/>
</dbReference>
<dbReference type="InterPro" id="IPR032466">
    <property type="entry name" value="Metal_Hydrolase"/>
</dbReference>
<evidence type="ECO:0000256" key="1">
    <source>
        <dbReference type="ARBA" id="ARBA00023239"/>
    </source>
</evidence>
<dbReference type="InterPro" id="IPR006680">
    <property type="entry name" value="Amidohydro-rel"/>
</dbReference>
<dbReference type="PANTHER" id="PTHR21240">
    <property type="entry name" value="2-AMINO-3-CARBOXYLMUCONATE-6-SEMIALDEHYDE DECARBOXYLASE"/>
    <property type="match status" value="1"/>
</dbReference>
<feature type="domain" description="Amidohydrolase-related" evidence="2">
    <location>
        <begin position="39"/>
        <end position="307"/>
    </location>
</feature>
<dbReference type="PANTHER" id="PTHR21240:SF28">
    <property type="entry name" value="ISO-OROTATE DECARBOXYLASE (EUROFUNG)"/>
    <property type="match status" value="1"/>
</dbReference>
<evidence type="ECO:0000313" key="3">
    <source>
        <dbReference type="EMBL" id="PJJ48204.1"/>
    </source>
</evidence>
<dbReference type="CDD" id="cd01292">
    <property type="entry name" value="metallo-dependent_hydrolases"/>
    <property type="match status" value="1"/>
</dbReference>